<dbReference type="GO" id="GO:0050660">
    <property type="term" value="F:flavin adenine dinucleotide binding"/>
    <property type="evidence" value="ECO:0007669"/>
    <property type="project" value="InterPro"/>
</dbReference>
<evidence type="ECO:0000313" key="6">
    <source>
        <dbReference type="EMBL" id="TVT45950.1"/>
    </source>
</evidence>
<dbReference type="GO" id="GO:0003995">
    <property type="term" value="F:acyl-CoA dehydrogenase activity"/>
    <property type="evidence" value="ECO:0007669"/>
    <property type="project" value="TreeGrafter"/>
</dbReference>
<feature type="region of interest" description="Disordered" evidence="3">
    <location>
        <begin position="16"/>
        <end position="47"/>
    </location>
</feature>
<evidence type="ECO:0000259" key="5">
    <source>
        <dbReference type="Pfam" id="PF08028"/>
    </source>
</evidence>
<dbReference type="Gene3D" id="1.10.540.10">
    <property type="entry name" value="Acyl-CoA dehydrogenase/oxidase, N-terminal domain"/>
    <property type="match status" value="1"/>
</dbReference>
<dbReference type="InterPro" id="IPR050741">
    <property type="entry name" value="Acyl-CoA_dehydrogenase"/>
</dbReference>
<dbReference type="GO" id="GO:0005737">
    <property type="term" value="C:cytoplasm"/>
    <property type="evidence" value="ECO:0007669"/>
    <property type="project" value="TreeGrafter"/>
</dbReference>
<dbReference type="InterPro" id="IPR013107">
    <property type="entry name" value="Acyl-CoA_DH_C"/>
</dbReference>
<dbReference type="InterPro" id="IPR013786">
    <property type="entry name" value="AcylCoA_DH/ox_N"/>
</dbReference>
<reference evidence="6 7" key="1">
    <citation type="submission" date="2019-07" db="EMBL/GenBank/DDBJ databases">
        <authorList>
            <person name="Duangmal K."/>
            <person name="Teo W.F.A."/>
        </authorList>
    </citation>
    <scope>NUCLEOTIDE SEQUENCE [LARGE SCALE GENOMIC DNA]</scope>
    <source>
        <strain evidence="6 7">TBRC 6029</strain>
    </source>
</reference>
<keyword evidence="6" id="KW-0503">Monooxygenase</keyword>
<feature type="domain" description="Acyl-CoA dehydrogenase C-terminal" evidence="5">
    <location>
        <begin position="268"/>
        <end position="397"/>
    </location>
</feature>
<dbReference type="InterPro" id="IPR037069">
    <property type="entry name" value="AcylCoA_DH/ox_N_sf"/>
</dbReference>
<keyword evidence="1" id="KW-0560">Oxidoreductase</keyword>
<protein>
    <submittedName>
        <fullName evidence="6">Flavin-dependent monooxygenase</fullName>
    </submittedName>
</protein>
<dbReference type="InterPro" id="IPR046373">
    <property type="entry name" value="Acyl-CoA_Oxase/DH_mid-dom_sf"/>
</dbReference>
<dbReference type="Gene3D" id="2.40.110.10">
    <property type="entry name" value="Butyryl-CoA Dehydrogenase, subunit A, domain 2"/>
    <property type="match status" value="1"/>
</dbReference>
<gene>
    <name evidence="6" type="ORF">FNH05_20320</name>
</gene>
<sequence length="411" mass="44024">MPVTGITTSARCARCLPSRDNPRRRGGALVYGPDAGTPPARTAAGSASGAVGFDDVLAELAERRQEFHEQRYVPKDFIARLKQIGIYRAATPSRFGGEPLPPAEFLDRIERISAVDGSTGWVASFGSALVYLAALPLETQAELYRDGPDVAFAGALFPMQHAEPTERGFLVDGHWKFASGCMGADRIGVGLPGDEDSDGKPRTAVLLPEQVEIVRDWDVVGMRATGSFDVVVRKVEVPREWTFIRGGRPTVDEPLYHYPAIAYAAQVLAVVGAGVALTALDYAKQVGGGYSGVTGAPKLADRPYYRTRVAGAEAELRSARAWFYEVTDEVWQHVRRGDTATDDQNALLRLASAQLAKVSSAVVNSLVEVSGTAPIYTSHRLQDLAGDALVPKQHAFLGPAIYDAAGAVLMG</sequence>
<dbReference type="PIRSF" id="PIRSF016578">
    <property type="entry name" value="HsaA"/>
    <property type="match status" value="1"/>
</dbReference>
<evidence type="ECO:0000313" key="7">
    <source>
        <dbReference type="Proteomes" id="UP000320011"/>
    </source>
</evidence>
<feature type="domain" description="Acyl-CoA dehydrogenase/oxidase N-terminal" evidence="4">
    <location>
        <begin position="58"/>
        <end position="131"/>
    </location>
</feature>
<dbReference type="Pfam" id="PF08028">
    <property type="entry name" value="Acyl-CoA_dh_2"/>
    <property type="match status" value="1"/>
</dbReference>
<dbReference type="Pfam" id="PF02771">
    <property type="entry name" value="Acyl-CoA_dh_N"/>
    <property type="match status" value="1"/>
</dbReference>
<dbReference type="GO" id="GO:0033539">
    <property type="term" value="P:fatty acid beta-oxidation using acyl-CoA dehydrogenase"/>
    <property type="evidence" value="ECO:0007669"/>
    <property type="project" value="TreeGrafter"/>
</dbReference>
<comment type="caution">
    <text evidence="6">The sequence shown here is derived from an EMBL/GenBank/DDBJ whole genome shotgun (WGS) entry which is preliminary data.</text>
</comment>
<evidence type="ECO:0000256" key="3">
    <source>
        <dbReference type="SAM" id="MobiDB-lite"/>
    </source>
</evidence>
<evidence type="ECO:0000259" key="4">
    <source>
        <dbReference type="Pfam" id="PF02771"/>
    </source>
</evidence>
<dbReference type="Proteomes" id="UP000320011">
    <property type="component" value="Unassembled WGS sequence"/>
</dbReference>
<name>A0A558CAY6_9PSEU</name>
<dbReference type="Gene3D" id="1.20.140.10">
    <property type="entry name" value="Butyryl-CoA Dehydrogenase, subunit A, domain 3"/>
    <property type="match status" value="1"/>
</dbReference>
<dbReference type="PANTHER" id="PTHR48083:SF5">
    <property type="entry name" value="NRGC PROTEIN"/>
    <property type="match status" value="1"/>
</dbReference>
<dbReference type="AlphaFoldDB" id="A0A558CAY6"/>
<accession>A0A558CAY6</accession>
<evidence type="ECO:0000256" key="1">
    <source>
        <dbReference type="ARBA" id="ARBA00023002"/>
    </source>
</evidence>
<dbReference type="SUPFAM" id="SSF56645">
    <property type="entry name" value="Acyl-CoA dehydrogenase NM domain-like"/>
    <property type="match status" value="1"/>
</dbReference>
<organism evidence="6 7">
    <name type="scientific">Amycolatopsis rhizosphaerae</name>
    <dbReference type="NCBI Taxonomy" id="2053003"/>
    <lineage>
        <taxon>Bacteria</taxon>
        <taxon>Bacillati</taxon>
        <taxon>Actinomycetota</taxon>
        <taxon>Actinomycetes</taxon>
        <taxon>Pseudonocardiales</taxon>
        <taxon>Pseudonocardiaceae</taxon>
        <taxon>Amycolatopsis</taxon>
    </lineage>
</organism>
<dbReference type="InterPro" id="IPR009100">
    <property type="entry name" value="AcylCoA_DH/oxidase_NM_dom_sf"/>
</dbReference>
<dbReference type="EMBL" id="VJWX01000206">
    <property type="protein sequence ID" value="TVT45950.1"/>
    <property type="molecule type" value="Genomic_DNA"/>
</dbReference>
<dbReference type="SUPFAM" id="SSF47203">
    <property type="entry name" value="Acyl-CoA dehydrogenase C-terminal domain-like"/>
    <property type="match status" value="1"/>
</dbReference>
<dbReference type="PANTHER" id="PTHR48083">
    <property type="entry name" value="MEDIUM-CHAIN SPECIFIC ACYL-COA DEHYDROGENASE, MITOCHONDRIAL-RELATED"/>
    <property type="match status" value="1"/>
</dbReference>
<dbReference type="InterPro" id="IPR036250">
    <property type="entry name" value="AcylCo_DH-like_C"/>
</dbReference>
<comment type="similarity">
    <text evidence="2">Belongs to the HpaH/HsaA monooxygenase family.</text>
</comment>
<dbReference type="GO" id="GO:0004497">
    <property type="term" value="F:monooxygenase activity"/>
    <property type="evidence" value="ECO:0007669"/>
    <property type="project" value="UniProtKB-KW"/>
</dbReference>
<proteinExistence type="inferred from homology"/>
<evidence type="ECO:0000256" key="2">
    <source>
        <dbReference type="ARBA" id="ARBA00049661"/>
    </source>
</evidence>
<keyword evidence="7" id="KW-1185">Reference proteome</keyword>
<feature type="non-terminal residue" evidence="6">
    <location>
        <position position="411"/>
    </location>
</feature>
<dbReference type="OrthoDB" id="3402961at2"/>
<reference evidence="6 7" key="2">
    <citation type="submission" date="2019-08" db="EMBL/GenBank/DDBJ databases">
        <title>Amycolatopsis acidicola sp. nov., isolated from peat swamp forest soil.</title>
        <authorList>
            <person name="Srisuk N."/>
        </authorList>
    </citation>
    <scope>NUCLEOTIDE SEQUENCE [LARGE SCALE GENOMIC DNA]</scope>
    <source>
        <strain evidence="6 7">TBRC 6029</strain>
    </source>
</reference>